<dbReference type="InterPro" id="IPR037207">
    <property type="entry name" value="Nuop51_4Fe4S-bd_sf"/>
</dbReference>
<dbReference type="RefSeq" id="WP_184804179.1">
    <property type="nucleotide sequence ID" value="NZ_JACHMY010000001.1"/>
</dbReference>
<keyword evidence="5" id="KW-0285">Flavoprotein</keyword>
<organism evidence="11 12">
    <name type="scientific">Kribbella italica</name>
    <dbReference type="NCBI Taxonomy" id="1540520"/>
    <lineage>
        <taxon>Bacteria</taxon>
        <taxon>Bacillati</taxon>
        <taxon>Actinomycetota</taxon>
        <taxon>Actinomycetes</taxon>
        <taxon>Propionibacteriales</taxon>
        <taxon>Kribbellaceae</taxon>
        <taxon>Kribbella</taxon>
    </lineage>
</organism>
<dbReference type="InterPro" id="IPR050837">
    <property type="entry name" value="ComplexI_51kDa_subunit"/>
</dbReference>
<keyword evidence="8" id="KW-0408">Iron</keyword>
<keyword evidence="11" id="KW-0830">Ubiquinone</keyword>
<accession>A0A7W9JGR5</accession>
<keyword evidence="12" id="KW-1185">Reference proteome</keyword>
<protein>
    <submittedName>
        <fullName evidence="11">NADH:ubiquinone oxidoreductase subunit F (NADH-binding)</fullName>
    </submittedName>
</protein>
<dbReference type="InterPro" id="IPR011538">
    <property type="entry name" value="Nuo51_FMN-bd"/>
</dbReference>
<evidence type="ECO:0000256" key="4">
    <source>
        <dbReference type="ARBA" id="ARBA00022485"/>
    </source>
</evidence>
<name>A0A7W9JGR5_9ACTN</name>
<comment type="cofactor">
    <cofactor evidence="2">
        <name>[4Fe-4S] cluster</name>
        <dbReference type="ChEBI" id="CHEBI:49883"/>
    </cofactor>
</comment>
<sequence>MTILQETPQQLRVIGEARLLAGLDSGRADLARHLWTHGEQPQLTREAYTTLTEEAGLKGRGGAGFPVALKLADLPAKGIEAVVVNGSESEPVSRKDRLLLALAPHLVLDGATGLARALGAPRVVIAVHDATAAASLRAAVAERTTDEAEHRYRSDGVDIQIADTPGRFVAGEARAVLSILDGGPAVPPGRRTLPTRQGLDGRPTFLSNVETFAQLAVLARLGSRQFSATGLRSEPGTQLLTIAGAVQRPGVLETPTGIPLDTVLQYVGAEAGPVLLGGYHGTWLPQTDGVTLTRPQVSAGIVLALGSTTCPLGEVHRVARWLASQSAGQCGPCLFGLGALVDDFARLLQGDPTGWQDAQRHLGLVPGRGACAHPDGSSRFLASALEVFSDDLDRHLTTGTCGRAVQGVLPVPGGAW</sequence>
<dbReference type="GO" id="GO:0051539">
    <property type="term" value="F:4 iron, 4 sulfur cluster binding"/>
    <property type="evidence" value="ECO:0007669"/>
    <property type="project" value="UniProtKB-KW"/>
</dbReference>
<dbReference type="SUPFAM" id="SSF142984">
    <property type="entry name" value="Nqo1 middle domain-like"/>
    <property type="match status" value="1"/>
</dbReference>
<evidence type="ECO:0000256" key="2">
    <source>
        <dbReference type="ARBA" id="ARBA00001966"/>
    </source>
</evidence>
<comment type="caution">
    <text evidence="11">The sequence shown here is derived from an EMBL/GenBank/DDBJ whole genome shotgun (WGS) entry which is preliminary data.</text>
</comment>
<comment type="similarity">
    <text evidence="3">Belongs to the complex I 51 kDa subunit family.</text>
</comment>
<dbReference type="PANTHER" id="PTHR11780">
    <property type="entry name" value="NADH-UBIQUINONE OXIDOREDUCTASE FLAVOPROTEIN 1 NDUFV1"/>
    <property type="match status" value="1"/>
</dbReference>
<dbReference type="SUPFAM" id="SSF142019">
    <property type="entry name" value="Nqo1 FMN-binding domain-like"/>
    <property type="match status" value="1"/>
</dbReference>
<keyword evidence="6" id="KW-0288">FMN</keyword>
<keyword evidence="4" id="KW-0004">4Fe-4S</keyword>
<dbReference type="SMART" id="SM00928">
    <property type="entry name" value="NADH_4Fe-4S"/>
    <property type="match status" value="1"/>
</dbReference>
<keyword evidence="7" id="KW-0479">Metal-binding</keyword>
<dbReference type="GO" id="GO:0046872">
    <property type="term" value="F:metal ion binding"/>
    <property type="evidence" value="ECO:0007669"/>
    <property type="project" value="UniProtKB-KW"/>
</dbReference>
<proteinExistence type="inferred from homology"/>
<evidence type="ECO:0000256" key="5">
    <source>
        <dbReference type="ARBA" id="ARBA00022630"/>
    </source>
</evidence>
<evidence type="ECO:0000313" key="12">
    <source>
        <dbReference type="Proteomes" id="UP000549971"/>
    </source>
</evidence>
<comment type="cofactor">
    <cofactor evidence="1">
        <name>FMN</name>
        <dbReference type="ChEBI" id="CHEBI:58210"/>
    </cofactor>
</comment>
<dbReference type="GO" id="GO:0045333">
    <property type="term" value="P:cellular respiration"/>
    <property type="evidence" value="ECO:0007669"/>
    <property type="project" value="TreeGrafter"/>
</dbReference>
<evidence type="ECO:0000256" key="8">
    <source>
        <dbReference type="ARBA" id="ARBA00023004"/>
    </source>
</evidence>
<evidence type="ECO:0000256" key="7">
    <source>
        <dbReference type="ARBA" id="ARBA00022723"/>
    </source>
</evidence>
<dbReference type="Gene3D" id="3.40.50.11540">
    <property type="entry name" value="NADH-ubiquinone oxidoreductase 51kDa subunit"/>
    <property type="match status" value="1"/>
</dbReference>
<gene>
    <name evidence="11" type="ORF">HDA39_007932</name>
</gene>
<dbReference type="Proteomes" id="UP000549971">
    <property type="component" value="Unassembled WGS sequence"/>
</dbReference>
<evidence type="ECO:0000256" key="9">
    <source>
        <dbReference type="ARBA" id="ARBA00023014"/>
    </source>
</evidence>
<feature type="domain" description="NADH-ubiquinone oxidoreductase 51kDa subunit iron-sulphur binding" evidence="10">
    <location>
        <begin position="312"/>
        <end position="357"/>
    </location>
</feature>
<dbReference type="Pfam" id="PF10589">
    <property type="entry name" value="NADH_4Fe-4S"/>
    <property type="match status" value="1"/>
</dbReference>
<evidence type="ECO:0000256" key="3">
    <source>
        <dbReference type="ARBA" id="ARBA00007523"/>
    </source>
</evidence>
<dbReference type="InterPro" id="IPR037225">
    <property type="entry name" value="Nuo51_FMN-bd_sf"/>
</dbReference>
<dbReference type="Gene3D" id="1.20.1440.230">
    <property type="entry name" value="NADH-ubiquinone oxidoreductase 51kDa subunit, iron-sulphur binding domain"/>
    <property type="match status" value="1"/>
</dbReference>
<dbReference type="GO" id="GO:0003954">
    <property type="term" value="F:NADH dehydrogenase activity"/>
    <property type="evidence" value="ECO:0007669"/>
    <property type="project" value="TreeGrafter"/>
</dbReference>
<dbReference type="AlphaFoldDB" id="A0A7W9JGR5"/>
<dbReference type="Pfam" id="PF01512">
    <property type="entry name" value="Complex1_51K"/>
    <property type="match status" value="1"/>
</dbReference>
<reference evidence="11 12" key="1">
    <citation type="submission" date="2020-08" db="EMBL/GenBank/DDBJ databases">
        <title>Sequencing the genomes of 1000 actinobacteria strains.</title>
        <authorList>
            <person name="Klenk H.-P."/>
        </authorList>
    </citation>
    <scope>NUCLEOTIDE SEQUENCE [LARGE SCALE GENOMIC DNA]</scope>
    <source>
        <strain evidence="11 12">DSM 28967</strain>
    </source>
</reference>
<evidence type="ECO:0000256" key="6">
    <source>
        <dbReference type="ARBA" id="ARBA00022643"/>
    </source>
</evidence>
<evidence type="ECO:0000259" key="10">
    <source>
        <dbReference type="SMART" id="SM00928"/>
    </source>
</evidence>
<dbReference type="PANTHER" id="PTHR11780:SF10">
    <property type="entry name" value="NADH DEHYDROGENASE [UBIQUINONE] FLAVOPROTEIN 1, MITOCHONDRIAL"/>
    <property type="match status" value="1"/>
</dbReference>
<dbReference type="SUPFAM" id="SSF140490">
    <property type="entry name" value="Nqo1C-terminal domain-like"/>
    <property type="match status" value="1"/>
</dbReference>
<dbReference type="InterPro" id="IPR019575">
    <property type="entry name" value="Nuop51_4Fe4S-bd"/>
</dbReference>
<dbReference type="EMBL" id="JACHMY010000001">
    <property type="protein sequence ID" value="MBB5841198.1"/>
    <property type="molecule type" value="Genomic_DNA"/>
</dbReference>
<dbReference type="Gene3D" id="3.10.20.600">
    <property type="match status" value="1"/>
</dbReference>
<evidence type="ECO:0000313" key="11">
    <source>
        <dbReference type="EMBL" id="MBB5841198.1"/>
    </source>
</evidence>
<evidence type="ECO:0000256" key="1">
    <source>
        <dbReference type="ARBA" id="ARBA00001917"/>
    </source>
</evidence>
<keyword evidence="9" id="KW-0411">Iron-sulfur</keyword>